<keyword evidence="3 6" id="KW-0808">Transferase</keyword>
<dbReference type="PANTHER" id="PTHR43179:SF12">
    <property type="entry name" value="GALACTOFURANOSYLTRANSFERASE GLFT2"/>
    <property type="match status" value="1"/>
</dbReference>
<dbReference type="InterPro" id="IPR029044">
    <property type="entry name" value="Nucleotide-diphossugar_trans"/>
</dbReference>
<reference evidence="6 7" key="1">
    <citation type="submission" date="2017-03" db="EMBL/GenBank/DDBJ databases">
        <title>Lifting the veil on microbial sulfur biogeochemistry in mining wastewaters.</title>
        <authorList>
            <person name="Kantor R.S."/>
            <person name="Colenbrander Nelson T."/>
            <person name="Marshall S."/>
            <person name="Bennett D."/>
            <person name="Apte S."/>
            <person name="Camacho D."/>
            <person name="Thomas B.C."/>
            <person name="Warren L.A."/>
            <person name="Banfield J.F."/>
        </authorList>
    </citation>
    <scope>NUCLEOTIDE SEQUENCE [LARGE SCALE GENOMIC DNA]</scope>
    <source>
        <strain evidence="6">32-69-9</strain>
    </source>
</reference>
<dbReference type="EMBL" id="NCEB01000009">
    <property type="protein sequence ID" value="OYX34413.1"/>
    <property type="molecule type" value="Genomic_DNA"/>
</dbReference>
<organism evidence="6 7">
    <name type="scientific">Brevundimonas subvibrioides</name>
    <dbReference type="NCBI Taxonomy" id="74313"/>
    <lineage>
        <taxon>Bacteria</taxon>
        <taxon>Pseudomonadati</taxon>
        <taxon>Pseudomonadota</taxon>
        <taxon>Alphaproteobacteria</taxon>
        <taxon>Caulobacterales</taxon>
        <taxon>Caulobacteraceae</taxon>
        <taxon>Brevundimonas</taxon>
    </lineage>
</organism>
<evidence type="ECO:0000259" key="5">
    <source>
        <dbReference type="Pfam" id="PF00535"/>
    </source>
</evidence>
<evidence type="ECO:0000313" key="6">
    <source>
        <dbReference type="EMBL" id="OYX34413.1"/>
    </source>
</evidence>
<dbReference type="SUPFAM" id="SSF53448">
    <property type="entry name" value="Nucleotide-diphospho-sugar transferases"/>
    <property type="match status" value="1"/>
</dbReference>
<dbReference type="PANTHER" id="PTHR43179">
    <property type="entry name" value="RHAMNOSYLTRANSFERASE WBBL"/>
    <property type="match status" value="1"/>
</dbReference>
<accession>A0A258FR82</accession>
<feature type="transmembrane region" description="Helical" evidence="4">
    <location>
        <begin position="249"/>
        <end position="271"/>
    </location>
</feature>
<dbReference type="InterPro" id="IPR001173">
    <property type="entry name" value="Glyco_trans_2-like"/>
</dbReference>
<dbReference type="GO" id="GO:0016757">
    <property type="term" value="F:glycosyltransferase activity"/>
    <property type="evidence" value="ECO:0007669"/>
    <property type="project" value="UniProtKB-KW"/>
</dbReference>
<evidence type="ECO:0000256" key="2">
    <source>
        <dbReference type="ARBA" id="ARBA00022676"/>
    </source>
</evidence>
<dbReference type="Proteomes" id="UP000215595">
    <property type="component" value="Unassembled WGS sequence"/>
</dbReference>
<dbReference type="Pfam" id="PF00535">
    <property type="entry name" value="Glycos_transf_2"/>
    <property type="match status" value="1"/>
</dbReference>
<dbReference type="CDD" id="cd00761">
    <property type="entry name" value="Glyco_tranf_GTA_type"/>
    <property type="match status" value="1"/>
</dbReference>
<keyword evidence="4" id="KW-0812">Transmembrane</keyword>
<evidence type="ECO:0000256" key="3">
    <source>
        <dbReference type="ARBA" id="ARBA00022679"/>
    </source>
</evidence>
<gene>
    <name evidence="6" type="ORF">B7Z01_06105</name>
</gene>
<keyword evidence="4" id="KW-1133">Transmembrane helix</keyword>
<evidence type="ECO:0000256" key="1">
    <source>
        <dbReference type="ARBA" id="ARBA00006739"/>
    </source>
</evidence>
<keyword evidence="4" id="KW-0472">Membrane</keyword>
<evidence type="ECO:0000256" key="4">
    <source>
        <dbReference type="SAM" id="Phobius"/>
    </source>
</evidence>
<keyword evidence="2" id="KW-0328">Glycosyltransferase</keyword>
<comment type="similarity">
    <text evidence="1">Belongs to the glycosyltransferase 2 family.</text>
</comment>
<protein>
    <submittedName>
        <fullName evidence="6">Family 2 glycosyl transferase</fullName>
    </submittedName>
</protein>
<dbReference type="Gene3D" id="3.90.550.10">
    <property type="entry name" value="Spore Coat Polysaccharide Biosynthesis Protein SpsA, Chain A"/>
    <property type="match status" value="1"/>
</dbReference>
<feature type="domain" description="Glycosyltransferase 2-like" evidence="5">
    <location>
        <begin position="5"/>
        <end position="166"/>
    </location>
</feature>
<name>A0A258FR82_9CAUL</name>
<dbReference type="AlphaFoldDB" id="A0A258FR82"/>
<evidence type="ECO:0000313" key="7">
    <source>
        <dbReference type="Proteomes" id="UP000215595"/>
    </source>
</evidence>
<sequence length="316" mass="33741">MQPVCVIIPTMRRTEGVTRALRSVFAQTDLSTRPVSIVVVDNDPAETARQAVESLRSGSPFPLAYRHEPRPGVATARNSALAETPAPLIAFLDDDEAASPGWLAALLQAQEQTGADAVFGPITGRVPEGTGWASAYLERFFGREGPASTGLINHGYGCGNSLMVRSTALPGPAPFDTGADQTGGEDDALFAALQTRGGRFGWAADAWVEEFAPPHRATMRYALARAFAYGQGPSQTAAKARDWAGVARWMVIGTAQAAVWGLAAIGLTAVAHPRRAEMMDRAARGLGKLFWMKGFEPRFYGARELRRLETISPSAA</sequence>
<proteinExistence type="inferred from homology"/>
<comment type="caution">
    <text evidence="6">The sequence shown here is derived from an EMBL/GenBank/DDBJ whole genome shotgun (WGS) entry which is preliminary data.</text>
</comment>